<evidence type="ECO:0000256" key="1">
    <source>
        <dbReference type="SAM" id="SignalP"/>
    </source>
</evidence>
<evidence type="ECO:0000313" key="2">
    <source>
        <dbReference type="EMBL" id="MDX8032881.1"/>
    </source>
</evidence>
<dbReference type="RefSeq" id="WP_319967906.1">
    <property type="nucleotide sequence ID" value="NZ_JAXAVW010000017.1"/>
</dbReference>
<keyword evidence="3" id="KW-1185">Reference proteome</keyword>
<evidence type="ECO:0008006" key="4">
    <source>
        <dbReference type="Google" id="ProtNLM"/>
    </source>
</evidence>
<dbReference type="Proteomes" id="UP001285521">
    <property type="component" value="Unassembled WGS sequence"/>
</dbReference>
<evidence type="ECO:0000313" key="3">
    <source>
        <dbReference type="Proteomes" id="UP001285521"/>
    </source>
</evidence>
<feature type="signal peptide" evidence="1">
    <location>
        <begin position="1"/>
        <end position="19"/>
    </location>
</feature>
<name>A0ABU4T3X7_9PSEU</name>
<comment type="caution">
    <text evidence="2">The sequence shown here is derived from an EMBL/GenBank/DDBJ whole genome shotgun (WGS) entry which is preliminary data.</text>
</comment>
<feature type="chain" id="PRO_5046668404" description="Lipoprotein" evidence="1">
    <location>
        <begin position="20"/>
        <end position="239"/>
    </location>
</feature>
<proteinExistence type="predicted"/>
<sequence>MRLALSLLLVLAACAPVPADPVALLDEWLDVVRRQESVRFTVEIKIEGNDPRRRTYAGVQHINMGGGATTQRDVTAHSESRWGITDYRALILGDDTYLQHNELTLPPGKTFALLDTQGATWTWSYLTNLSLNENDYHPGSVFGDLDRGTLRLVEHADNRYVFSAGGVPHSGSYVNGDVRLVVEVDDEGRVVRAERSGPSVDRQREHRVAEYSQWGTAPDVLRPTREIVAKPAEVSVRER</sequence>
<keyword evidence="1" id="KW-0732">Signal</keyword>
<accession>A0ABU4T3X7</accession>
<protein>
    <recommendedName>
        <fullName evidence="4">Lipoprotein</fullName>
    </recommendedName>
</protein>
<dbReference type="EMBL" id="JAXAVW010000017">
    <property type="protein sequence ID" value="MDX8032881.1"/>
    <property type="molecule type" value="Genomic_DNA"/>
</dbReference>
<reference evidence="2 3" key="1">
    <citation type="submission" date="2023-11" db="EMBL/GenBank/DDBJ databases">
        <title>Lentzea sokolovensis, sp. nov., Lentzea kristufkii, sp. nov., and Lentzea miocenensis, sp. nov., rare actinobacteria from Sokolov Coal Basin, Miocene lacustrine sediment, Czech Republic.</title>
        <authorList>
            <person name="Lara A."/>
            <person name="Kotroba L."/>
            <person name="Nouioui I."/>
            <person name="Neumann-Schaal M."/>
            <person name="Mast Y."/>
            <person name="Chronakova A."/>
        </authorList>
    </citation>
    <scope>NUCLEOTIDE SEQUENCE [LARGE SCALE GENOMIC DNA]</scope>
    <source>
        <strain evidence="2 3">BCCO 10_0856</strain>
    </source>
</reference>
<gene>
    <name evidence="2" type="ORF">SK803_21910</name>
</gene>
<organism evidence="2 3">
    <name type="scientific">Lentzea miocenica</name>
    <dbReference type="NCBI Taxonomy" id="3095431"/>
    <lineage>
        <taxon>Bacteria</taxon>
        <taxon>Bacillati</taxon>
        <taxon>Actinomycetota</taxon>
        <taxon>Actinomycetes</taxon>
        <taxon>Pseudonocardiales</taxon>
        <taxon>Pseudonocardiaceae</taxon>
        <taxon>Lentzea</taxon>
    </lineage>
</organism>